<dbReference type="EMBL" id="VFOQ01000002">
    <property type="protein sequence ID" value="TQL56943.1"/>
    <property type="molecule type" value="Genomic_DNA"/>
</dbReference>
<gene>
    <name evidence="2" type="ORF">FB474_3711</name>
</gene>
<dbReference type="Proteomes" id="UP000319514">
    <property type="component" value="Unassembled WGS sequence"/>
</dbReference>
<feature type="domain" description="VOC" evidence="1">
    <location>
        <begin position="36"/>
        <end position="160"/>
    </location>
</feature>
<accession>A0A542Z9G1</accession>
<organism evidence="2 3">
    <name type="scientific">Oryzihumus leptocrescens</name>
    <dbReference type="NCBI Taxonomy" id="297536"/>
    <lineage>
        <taxon>Bacteria</taxon>
        <taxon>Bacillati</taxon>
        <taxon>Actinomycetota</taxon>
        <taxon>Actinomycetes</taxon>
        <taxon>Micrococcales</taxon>
        <taxon>Intrasporangiaceae</taxon>
        <taxon>Oryzihumus</taxon>
    </lineage>
</organism>
<dbReference type="Pfam" id="PF00903">
    <property type="entry name" value="Glyoxalase"/>
    <property type="match status" value="1"/>
</dbReference>
<evidence type="ECO:0000313" key="2">
    <source>
        <dbReference type="EMBL" id="TQL56943.1"/>
    </source>
</evidence>
<dbReference type="PANTHER" id="PTHR36503">
    <property type="entry name" value="BLR2520 PROTEIN"/>
    <property type="match status" value="1"/>
</dbReference>
<name>A0A542Z9G1_9MICO</name>
<dbReference type="PROSITE" id="PS51819">
    <property type="entry name" value="VOC"/>
    <property type="match status" value="1"/>
</dbReference>
<proteinExistence type="predicted"/>
<evidence type="ECO:0000259" key="1">
    <source>
        <dbReference type="PROSITE" id="PS51819"/>
    </source>
</evidence>
<dbReference type="Gene3D" id="3.10.180.10">
    <property type="entry name" value="2,3-Dihydroxybiphenyl 1,2-Dioxygenase, domain 1"/>
    <property type="match status" value="1"/>
</dbReference>
<keyword evidence="3" id="KW-1185">Reference proteome</keyword>
<comment type="caution">
    <text evidence="2">The sequence shown here is derived from an EMBL/GenBank/DDBJ whole genome shotgun (WGS) entry which is preliminary data.</text>
</comment>
<reference evidence="2 3" key="1">
    <citation type="submission" date="2019-06" db="EMBL/GenBank/DDBJ databases">
        <title>Sequencing the genomes of 1000 actinobacteria strains.</title>
        <authorList>
            <person name="Klenk H.-P."/>
        </authorList>
    </citation>
    <scope>NUCLEOTIDE SEQUENCE [LARGE SCALE GENOMIC DNA]</scope>
    <source>
        <strain evidence="2 3">DSM 18082</strain>
    </source>
</reference>
<dbReference type="InterPro" id="IPR037523">
    <property type="entry name" value="VOC_core"/>
</dbReference>
<evidence type="ECO:0000313" key="3">
    <source>
        <dbReference type="Proteomes" id="UP000319514"/>
    </source>
</evidence>
<dbReference type="SUPFAM" id="SSF54593">
    <property type="entry name" value="Glyoxalase/Bleomycin resistance protein/Dihydroxybiphenyl dioxygenase"/>
    <property type="match status" value="1"/>
</dbReference>
<dbReference type="AlphaFoldDB" id="A0A542Z9G1"/>
<dbReference type="InterPro" id="IPR029068">
    <property type="entry name" value="Glyas_Bleomycin-R_OHBP_Dase"/>
</dbReference>
<protein>
    <recommendedName>
        <fullName evidence="1">VOC domain-containing protein</fullName>
    </recommendedName>
</protein>
<sequence>MPGLPCRVRFVTFCVRLSVGGASIPAMTATPSAPARVSLITLGVEDVARSTDFYLGLGWPLSPASVAGEVSFFRTSGGLLALYAASALAADTGMQQAPQGMFRGVTTAVNCDDEAQVDTTLEAAVAAGGTLVKPGHRADWGGYVGYFSDPDGHVWEVAWNPGWPIGEDGRPQLP</sequence>
<dbReference type="PANTHER" id="PTHR36503:SF1">
    <property type="entry name" value="BLR2520 PROTEIN"/>
    <property type="match status" value="1"/>
</dbReference>
<dbReference type="InterPro" id="IPR004360">
    <property type="entry name" value="Glyas_Fos-R_dOase_dom"/>
</dbReference>